<evidence type="ECO:0000256" key="9">
    <source>
        <dbReference type="ARBA" id="ARBA00023002"/>
    </source>
</evidence>
<comment type="caution">
    <text evidence="21">The sequence shown here is derived from an EMBL/GenBank/DDBJ whole genome shotgun (WGS) entry which is preliminary data.</text>
</comment>
<dbReference type="GO" id="GO:0003938">
    <property type="term" value="F:IMP dehydrogenase activity"/>
    <property type="evidence" value="ECO:0007669"/>
    <property type="project" value="UniProtKB-UniRule"/>
</dbReference>
<feature type="binding site" evidence="13">
    <location>
        <position position="469"/>
    </location>
    <ligand>
        <name>K(+)</name>
        <dbReference type="ChEBI" id="CHEBI:29103"/>
        <note>ligand shared between two tetrameric partners</note>
    </ligand>
</feature>
<evidence type="ECO:0000256" key="18">
    <source>
        <dbReference type="RuleBase" id="RU003927"/>
    </source>
</evidence>
<accession>A0A5R8KB76</accession>
<dbReference type="GO" id="GO:0000166">
    <property type="term" value="F:nucleotide binding"/>
    <property type="evidence" value="ECO:0007669"/>
    <property type="project" value="UniProtKB-UniRule"/>
</dbReference>
<dbReference type="InterPro" id="IPR001093">
    <property type="entry name" value="IMP_DH_GMPRt"/>
</dbReference>
<reference evidence="21 22" key="1">
    <citation type="submission" date="2019-05" db="EMBL/GenBank/DDBJ databases">
        <title>Verrucobacter flavum gen. nov., sp. nov. a new member of the family Verrucomicrobiaceae.</title>
        <authorList>
            <person name="Szuroczki S."/>
            <person name="Abbaszade G."/>
            <person name="Szabo A."/>
            <person name="Felfoldi T."/>
            <person name="Schumann P."/>
            <person name="Boka K."/>
            <person name="Keki Z."/>
            <person name="Toumi M."/>
            <person name="Toth E."/>
        </authorList>
    </citation>
    <scope>NUCLEOTIDE SEQUENCE [LARGE SCALE GENOMIC DNA]</scope>
    <source>
        <strain evidence="21 22">MG-N-17</strain>
    </source>
</reference>
<feature type="binding site" evidence="15">
    <location>
        <begin position="247"/>
        <end position="249"/>
    </location>
    <ligand>
        <name>NAD(+)</name>
        <dbReference type="ChEBI" id="CHEBI:57540"/>
    </ligand>
</feature>
<evidence type="ECO:0000256" key="19">
    <source>
        <dbReference type="RuleBase" id="RU003928"/>
    </source>
</evidence>
<evidence type="ECO:0000313" key="21">
    <source>
        <dbReference type="EMBL" id="TLD69560.1"/>
    </source>
</evidence>
<dbReference type="PANTHER" id="PTHR11911">
    <property type="entry name" value="INOSINE-5-MONOPHOSPHATE DEHYDROGENASE RELATED"/>
    <property type="match status" value="1"/>
</dbReference>
<sequence>MGEIPLSLSFDDVLLLPARSSVLPGEVLLDTRLCPSLPLNIPILSSAMDTVTESELAIALARQGGMGVVHRACTIEYQVEEVSRVKRSENTVILRPLTVTPDTTLGELNHLMQVKGVSGFPVVDDAGVLVGMVTSRDTWYLEDDSTPVHVMMTPKERLATGAPDTNWEEALKIIYAKRIEKLPLMDAEGKLAGLITKQDIEKRRMFTNAAKDERGRLRVGAAVGVGEDCVERALAVQAAGADAVFIDAATGHTTRTLQVIEKLREALGDGTPVVAGNVVTADGARALCDAGAAAIKVGVGPGSICTTRVISGVGMPQFTAVQEVAEVCRPRGVTVISDGGVRFSGDVVKAIAAGADLVMIGGLLAGTEESPGAMVKWQGRTFKEYRGMGSLKAMRKGAGDRYGQNSSGKLVPEGVEARVPFKGPLSDVVFQLMGGLRSGMGYVGANTLQELREKARFVRITAGGLKESHPHDIVITEEPVNYQVG</sequence>
<name>A0A5R8KB76_9BACT</name>
<dbReference type="InterPro" id="IPR005990">
    <property type="entry name" value="IMP_DH"/>
</dbReference>
<evidence type="ECO:0000256" key="6">
    <source>
        <dbReference type="ARBA" id="ARBA00022749"/>
    </source>
</evidence>
<evidence type="ECO:0000256" key="11">
    <source>
        <dbReference type="ARBA" id="ARBA00023122"/>
    </source>
</evidence>
<dbReference type="SMART" id="SM01240">
    <property type="entry name" value="IMPDH"/>
    <property type="match status" value="1"/>
</dbReference>
<comment type="cofactor">
    <cofactor evidence="1 13">
        <name>K(+)</name>
        <dbReference type="ChEBI" id="CHEBI:29103"/>
    </cofactor>
</comment>
<feature type="active site" description="Proton acceptor" evidence="13 14">
    <location>
        <position position="401"/>
    </location>
</feature>
<comment type="catalytic activity">
    <reaction evidence="12 13 19">
        <text>IMP + NAD(+) + H2O = XMP + NADH + H(+)</text>
        <dbReference type="Rhea" id="RHEA:11708"/>
        <dbReference type="ChEBI" id="CHEBI:15377"/>
        <dbReference type="ChEBI" id="CHEBI:15378"/>
        <dbReference type="ChEBI" id="CHEBI:57464"/>
        <dbReference type="ChEBI" id="CHEBI:57540"/>
        <dbReference type="ChEBI" id="CHEBI:57945"/>
        <dbReference type="ChEBI" id="CHEBI:58053"/>
        <dbReference type="EC" id="1.1.1.205"/>
    </reaction>
</comment>
<evidence type="ECO:0000256" key="17">
    <source>
        <dbReference type="PROSITE-ProRule" id="PRU00703"/>
    </source>
</evidence>
<comment type="subunit">
    <text evidence="3 13">Homotetramer.</text>
</comment>
<dbReference type="InterPro" id="IPR013785">
    <property type="entry name" value="Aldolase_TIM"/>
</dbReference>
<evidence type="ECO:0000256" key="12">
    <source>
        <dbReference type="ARBA" id="ARBA00048028"/>
    </source>
</evidence>
<feature type="domain" description="CBS" evidence="20">
    <location>
        <begin position="92"/>
        <end position="148"/>
    </location>
</feature>
<feature type="binding site" description="in other chain" evidence="13 16">
    <location>
        <position position="305"/>
    </location>
    <ligand>
        <name>K(+)</name>
        <dbReference type="ChEBI" id="CHEBI:29103"/>
        <note>ligand shared between two tetrameric partners</note>
    </ligand>
</feature>
<evidence type="ECO:0000256" key="14">
    <source>
        <dbReference type="PIRSR" id="PIRSR000130-1"/>
    </source>
</evidence>
<feature type="binding site" description="in other chain" evidence="13 16">
    <location>
        <position position="302"/>
    </location>
    <ligand>
        <name>K(+)</name>
        <dbReference type="ChEBI" id="CHEBI:29103"/>
        <note>ligand shared between two tetrameric partners</note>
    </ligand>
</feature>
<dbReference type="SUPFAM" id="SSF51412">
    <property type="entry name" value="Inosine monophosphate dehydrogenase (IMPDH)"/>
    <property type="match status" value="1"/>
</dbReference>
<evidence type="ECO:0000256" key="15">
    <source>
        <dbReference type="PIRSR" id="PIRSR000130-3"/>
    </source>
</evidence>
<feature type="binding site" description="in other chain" evidence="13 16">
    <location>
        <position position="300"/>
    </location>
    <ligand>
        <name>K(+)</name>
        <dbReference type="ChEBI" id="CHEBI:29103"/>
        <note>ligand shared between two tetrameric partners</note>
    </ligand>
</feature>
<comment type="pathway">
    <text evidence="13 19">Purine metabolism; XMP biosynthesis via de novo pathway; XMP from IMP: step 1/1.</text>
</comment>
<dbReference type="OrthoDB" id="9805398at2"/>
<keyword evidence="22" id="KW-1185">Reference proteome</keyword>
<evidence type="ECO:0000256" key="4">
    <source>
        <dbReference type="ARBA" id="ARBA00022723"/>
    </source>
</evidence>
<dbReference type="UniPathway" id="UPA00601">
    <property type="reaction ID" value="UER00295"/>
</dbReference>
<dbReference type="Gene3D" id="3.20.20.70">
    <property type="entry name" value="Aldolase class I"/>
    <property type="match status" value="1"/>
</dbReference>
<feature type="active site" description="Thioimidate intermediate" evidence="13 14">
    <location>
        <position position="305"/>
    </location>
</feature>
<evidence type="ECO:0000256" key="2">
    <source>
        <dbReference type="ARBA" id="ARBA00005502"/>
    </source>
</evidence>
<feature type="domain" description="CBS" evidence="20">
    <location>
        <begin position="152"/>
        <end position="213"/>
    </location>
</feature>
<comment type="function">
    <text evidence="13">Catalyzes the conversion of inosine 5'-phosphate (IMP) to xanthosine 5'-phosphate (XMP), the first committed and rate-limiting step in the de novo synthesis of guanine nucleotides, and therefore plays an important role in the regulation of cell growth.</text>
</comment>
<feature type="binding site" evidence="13">
    <location>
        <position position="247"/>
    </location>
    <ligand>
        <name>NAD(+)</name>
        <dbReference type="ChEBI" id="CHEBI:57540"/>
    </ligand>
</feature>
<dbReference type="Proteomes" id="UP000306196">
    <property type="component" value="Unassembled WGS sequence"/>
</dbReference>
<dbReference type="NCBIfam" id="TIGR01302">
    <property type="entry name" value="IMP_dehydrog"/>
    <property type="match status" value="1"/>
</dbReference>
<dbReference type="InterPro" id="IPR000644">
    <property type="entry name" value="CBS_dom"/>
</dbReference>
<dbReference type="RefSeq" id="WP_138087388.1">
    <property type="nucleotide sequence ID" value="NZ_VAUV01000012.1"/>
</dbReference>
<dbReference type="SUPFAM" id="SSF54631">
    <property type="entry name" value="CBS-domain pair"/>
    <property type="match status" value="1"/>
</dbReference>
<feature type="binding site" evidence="13 15">
    <location>
        <begin position="298"/>
        <end position="300"/>
    </location>
    <ligand>
        <name>NAD(+)</name>
        <dbReference type="ChEBI" id="CHEBI:57540"/>
    </ligand>
</feature>
<proteinExistence type="inferred from homology"/>
<evidence type="ECO:0000256" key="8">
    <source>
        <dbReference type="ARBA" id="ARBA00022958"/>
    </source>
</evidence>
<dbReference type="HAMAP" id="MF_01964">
    <property type="entry name" value="IMPDH"/>
    <property type="match status" value="1"/>
</dbReference>
<keyword evidence="9 13" id="KW-0560">Oxidoreductase</keyword>
<keyword evidence="10 13" id="KW-0520">NAD</keyword>
<evidence type="ECO:0000256" key="1">
    <source>
        <dbReference type="ARBA" id="ARBA00001958"/>
    </source>
</evidence>
<keyword evidence="8 13" id="KW-0630">Potassium</keyword>
<comment type="caution">
    <text evidence="13">Lacks conserved residue(s) required for the propagation of feature annotation.</text>
</comment>
<dbReference type="FunFam" id="3.20.20.70:FF:000003">
    <property type="entry name" value="GMP reductase"/>
    <property type="match status" value="1"/>
</dbReference>
<keyword evidence="11 17" id="KW-0129">CBS domain</keyword>
<evidence type="ECO:0000256" key="10">
    <source>
        <dbReference type="ARBA" id="ARBA00023027"/>
    </source>
</evidence>
<dbReference type="PANTHER" id="PTHR11911:SF111">
    <property type="entry name" value="INOSINE-5'-MONOPHOSPHATE DEHYDROGENASE"/>
    <property type="match status" value="1"/>
</dbReference>
<dbReference type="Pfam" id="PF00571">
    <property type="entry name" value="CBS"/>
    <property type="match status" value="2"/>
</dbReference>
<feature type="binding site" evidence="13">
    <location>
        <begin position="385"/>
        <end position="389"/>
    </location>
    <ligand>
        <name>IMP</name>
        <dbReference type="ChEBI" id="CHEBI:58053"/>
    </ligand>
</feature>
<comment type="similarity">
    <text evidence="2 13 18">Belongs to the IMPDH/GMPR family.</text>
</comment>
<keyword evidence="6 13" id="KW-0332">GMP biosynthesis</keyword>
<feature type="binding site" evidence="13">
    <location>
        <begin position="361"/>
        <end position="362"/>
    </location>
    <ligand>
        <name>IMP</name>
        <dbReference type="ChEBI" id="CHEBI:58053"/>
    </ligand>
</feature>
<dbReference type="EC" id="1.1.1.205" evidence="13 19"/>
<dbReference type="PROSITE" id="PS51371">
    <property type="entry name" value="CBS"/>
    <property type="match status" value="2"/>
</dbReference>
<feature type="binding site" evidence="13">
    <location>
        <position position="468"/>
    </location>
    <ligand>
        <name>K(+)</name>
        <dbReference type="ChEBI" id="CHEBI:29103"/>
        <note>ligand shared between two tetrameric partners</note>
    </ligand>
</feature>
<dbReference type="Pfam" id="PF00478">
    <property type="entry name" value="IMPDH"/>
    <property type="match status" value="1"/>
</dbReference>
<dbReference type="GO" id="GO:0006183">
    <property type="term" value="P:GTP biosynthetic process"/>
    <property type="evidence" value="ECO:0007669"/>
    <property type="project" value="TreeGrafter"/>
</dbReference>
<dbReference type="PIRSF" id="PIRSF000130">
    <property type="entry name" value="IMPDH"/>
    <property type="match status" value="1"/>
</dbReference>
<evidence type="ECO:0000259" key="20">
    <source>
        <dbReference type="PROSITE" id="PS51371"/>
    </source>
</evidence>
<evidence type="ECO:0000313" key="22">
    <source>
        <dbReference type="Proteomes" id="UP000306196"/>
    </source>
</evidence>
<feature type="binding site" evidence="13">
    <location>
        <position position="467"/>
    </location>
    <ligand>
        <name>K(+)</name>
        <dbReference type="ChEBI" id="CHEBI:29103"/>
        <note>ligand shared between two tetrameric partners</note>
    </ligand>
</feature>
<evidence type="ECO:0000256" key="16">
    <source>
        <dbReference type="PIRSR" id="PIRSR000130-4"/>
    </source>
</evidence>
<dbReference type="EMBL" id="VAUV01000012">
    <property type="protein sequence ID" value="TLD69560.1"/>
    <property type="molecule type" value="Genomic_DNA"/>
</dbReference>
<evidence type="ECO:0000256" key="7">
    <source>
        <dbReference type="ARBA" id="ARBA00022755"/>
    </source>
</evidence>
<dbReference type="SMART" id="SM00116">
    <property type="entry name" value="CBS"/>
    <property type="match status" value="2"/>
</dbReference>
<feature type="binding site" evidence="13">
    <location>
        <position position="413"/>
    </location>
    <ligand>
        <name>IMP</name>
        <dbReference type="ChEBI" id="CHEBI:58053"/>
    </ligand>
</feature>
<dbReference type="CDD" id="cd04601">
    <property type="entry name" value="CBS_pair_IMPDH"/>
    <property type="match status" value="1"/>
</dbReference>
<dbReference type="InterPro" id="IPR046342">
    <property type="entry name" value="CBS_dom_sf"/>
</dbReference>
<dbReference type="InterPro" id="IPR015875">
    <property type="entry name" value="IMP_DH/GMP_Rdtase_CS"/>
</dbReference>
<feature type="binding site" evidence="13">
    <location>
        <begin position="338"/>
        <end position="340"/>
    </location>
    <ligand>
        <name>IMP</name>
        <dbReference type="ChEBI" id="CHEBI:58053"/>
    </ligand>
</feature>
<comment type="activity regulation">
    <text evidence="13">Mycophenolic acid (MPA) is a non-competitive inhibitor that prevents formation of the closed enzyme conformation by binding to the same site as the amobile flap. In contrast, mizoribine monophosphate (MZP) is a competitive inhibitor that induces the closed conformation. MPA is a potent inhibitor of mammalian IMPDHs but a poor inhibitor of the bacterial enzymes. MZP is a more potent inhibitor of bacterial IMPDH.</text>
</comment>
<protein>
    <recommendedName>
        <fullName evidence="13 19">Inosine-5'-monophosphate dehydrogenase</fullName>
        <shortName evidence="13">IMP dehydrogenase</shortName>
        <shortName evidence="13">IMPD</shortName>
        <shortName evidence="13">IMPDH</shortName>
        <ecNumber evidence="13 19">1.1.1.205</ecNumber>
    </recommendedName>
</protein>
<dbReference type="GO" id="GO:0006177">
    <property type="term" value="P:GMP biosynthetic process"/>
    <property type="evidence" value="ECO:0007669"/>
    <property type="project" value="UniProtKB-UniRule"/>
</dbReference>
<dbReference type="AlphaFoldDB" id="A0A5R8KB76"/>
<feature type="binding site" evidence="13">
    <location>
        <position position="303"/>
    </location>
    <ligand>
        <name>IMP</name>
        <dbReference type="ChEBI" id="CHEBI:58053"/>
    </ligand>
</feature>
<dbReference type="PROSITE" id="PS00487">
    <property type="entry name" value="IMP_DH_GMP_RED"/>
    <property type="match status" value="1"/>
</dbReference>
<evidence type="ECO:0000256" key="3">
    <source>
        <dbReference type="ARBA" id="ARBA00011881"/>
    </source>
</evidence>
<keyword evidence="4 13" id="KW-0479">Metal-binding</keyword>
<evidence type="ECO:0000256" key="13">
    <source>
        <dbReference type="HAMAP-Rule" id="MF_01964"/>
    </source>
</evidence>
<gene>
    <name evidence="13 21" type="primary">guaB</name>
    <name evidence="21" type="ORF">FEM03_16510</name>
</gene>
<dbReference type="GO" id="GO:0046872">
    <property type="term" value="F:metal ion binding"/>
    <property type="evidence" value="ECO:0007669"/>
    <property type="project" value="UniProtKB-UniRule"/>
</dbReference>
<evidence type="ECO:0000256" key="5">
    <source>
        <dbReference type="ARBA" id="ARBA00022737"/>
    </source>
</evidence>
<dbReference type="CDD" id="cd00381">
    <property type="entry name" value="IMPDH"/>
    <property type="match status" value="1"/>
</dbReference>
<keyword evidence="5" id="KW-0677">Repeat</keyword>
<organism evidence="21 22">
    <name type="scientific">Phragmitibacter flavus</name>
    <dbReference type="NCBI Taxonomy" id="2576071"/>
    <lineage>
        <taxon>Bacteria</taxon>
        <taxon>Pseudomonadati</taxon>
        <taxon>Verrucomicrobiota</taxon>
        <taxon>Verrucomicrobiia</taxon>
        <taxon>Verrucomicrobiales</taxon>
        <taxon>Verrucomicrobiaceae</taxon>
        <taxon>Phragmitibacter</taxon>
    </lineage>
</organism>
<keyword evidence="7 13" id="KW-0658">Purine biosynthesis</keyword>